<dbReference type="Pfam" id="PF00534">
    <property type="entry name" value="Glycos_transf_1"/>
    <property type="match status" value="1"/>
</dbReference>
<evidence type="ECO:0000313" key="4">
    <source>
        <dbReference type="Proteomes" id="UP000516072"/>
    </source>
</evidence>
<gene>
    <name evidence="3" type="ORF">NSCAC_1384</name>
</gene>
<dbReference type="Proteomes" id="UP000516072">
    <property type="component" value="Chromosome"/>
</dbReference>
<evidence type="ECO:0000313" key="3">
    <source>
        <dbReference type="EMBL" id="CAB1276863.1"/>
    </source>
</evidence>
<keyword evidence="4" id="KW-1185">Reference proteome</keyword>
<dbReference type="PANTHER" id="PTHR12526:SF638">
    <property type="entry name" value="SPORE COAT PROTEIN SA"/>
    <property type="match status" value="1"/>
</dbReference>
<feature type="domain" description="Glycosyl transferase family 1" evidence="1">
    <location>
        <begin position="196"/>
        <end position="320"/>
    </location>
</feature>
<dbReference type="EMBL" id="LR778175">
    <property type="protein sequence ID" value="CAB1276863.1"/>
    <property type="molecule type" value="Genomic_DNA"/>
</dbReference>
<dbReference type="KEGG" id="ntg:NSCAC_1384"/>
<dbReference type="CDD" id="cd03819">
    <property type="entry name" value="GT4_WavL-like"/>
    <property type="match status" value="1"/>
</dbReference>
<dbReference type="InterPro" id="IPR028098">
    <property type="entry name" value="Glyco_trans_4-like_N"/>
</dbReference>
<name>A0A7G1QB08_9GAMM</name>
<dbReference type="Pfam" id="PF13439">
    <property type="entry name" value="Glyco_transf_4"/>
    <property type="match status" value="1"/>
</dbReference>
<dbReference type="SUPFAM" id="SSF53756">
    <property type="entry name" value="UDP-Glycosyltransferase/glycogen phosphorylase"/>
    <property type="match status" value="1"/>
</dbReference>
<sequence length="375" mass="42655">MLPQRLTVLQLLPALESGGVERGTLEIANGLVKKGHRSLVISGGGRLVDQLTTEGSEHYTWPIGIKSPRALFLIPKLRNFLRTQKIDILHARSRVPAWIAWFAWKSIKKPLKPHFITTVHGLYSVNLYSTIMVKGEKIIAVSETAYQYIRTNYPKVSIENIELIPRGIHPEDYPYGYQPNQQWLENWYHTYPQLQDKVVLTLPGRLTPLKGHEDFIVLIEKLIQDQYPVHGLIVGDTHPNRQQYFHRIKQQILTRNLESSVTFTGHRKDMREIYANSHLVLSLSKKPESFGRTVLEALSLGIPTVGYDHGGVGEILKNLFPQGRIPLGEIDKLYDCIVASIKNSPRVPPLNQAYSLEAMINKTLACYMGFYPSSF</sequence>
<accession>A0A7G1QB08</accession>
<feature type="domain" description="Glycosyltransferase subfamily 4-like N-terminal" evidence="2">
    <location>
        <begin position="18"/>
        <end position="171"/>
    </location>
</feature>
<keyword evidence="3" id="KW-0808">Transferase</keyword>
<proteinExistence type="predicted"/>
<dbReference type="GO" id="GO:1901135">
    <property type="term" value="P:carbohydrate derivative metabolic process"/>
    <property type="evidence" value="ECO:0007669"/>
    <property type="project" value="UniProtKB-ARBA"/>
</dbReference>
<dbReference type="InterPro" id="IPR001296">
    <property type="entry name" value="Glyco_trans_1"/>
</dbReference>
<dbReference type="PANTHER" id="PTHR12526">
    <property type="entry name" value="GLYCOSYLTRANSFERASE"/>
    <property type="match status" value="1"/>
</dbReference>
<dbReference type="AlphaFoldDB" id="A0A7G1QB08"/>
<reference evidence="3 4" key="1">
    <citation type="submission" date="2020-03" db="EMBL/GenBank/DDBJ databases">
        <authorList>
            <person name="Picone N."/>
        </authorList>
    </citation>
    <scope>NUCLEOTIDE SEQUENCE [LARGE SCALE GENOMIC DNA]</scope>
    <source>
        <strain evidence="3">NSCAC1</strain>
    </source>
</reference>
<dbReference type="Gene3D" id="3.40.50.2000">
    <property type="entry name" value="Glycogen Phosphorylase B"/>
    <property type="match status" value="2"/>
</dbReference>
<protein>
    <submittedName>
        <fullName evidence="3">Glycosyl transferase group 1</fullName>
    </submittedName>
</protein>
<dbReference type="GO" id="GO:0016757">
    <property type="term" value="F:glycosyltransferase activity"/>
    <property type="evidence" value="ECO:0007669"/>
    <property type="project" value="InterPro"/>
</dbReference>
<organism evidence="3 4">
    <name type="scientific">Candidatus Nitrosacidococcus tergens</name>
    <dbReference type="NCBI Taxonomy" id="553981"/>
    <lineage>
        <taxon>Bacteria</taxon>
        <taxon>Pseudomonadati</taxon>
        <taxon>Pseudomonadota</taxon>
        <taxon>Gammaproteobacteria</taxon>
        <taxon>Chromatiales</taxon>
        <taxon>Chromatiaceae</taxon>
        <taxon>Candidatus Nitrosacidococcus</taxon>
    </lineage>
</organism>
<dbReference type="RefSeq" id="WP_197744071.1">
    <property type="nucleotide sequence ID" value="NZ_LR778175.1"/>
</dbReference>
<evidence type="ECO:0000259" key="1">
    <source>
        <dbReference type="Pfam" id="PF00534"/>
    </source>
</evidence>
<evidence type="ECO:0000259" key="2">
    <source>
        <dbReference type="Pfam" id="PF13439"/>
    </source>
</evidence>